<evidence type="ECO:0000256" key="2">
    <source>
        <dbReference type="SAM" id="Phobius"/>
    </source>
</evidence>
<dbReference type="RefSeq" id="WP_262395316.1">
    <property type="nucleotide sequence ID" value="NZ_JACRTD010000005.1"/>
</dbReference>
<gene>
    <name evidence="3" type="ORF">H8705_08030</name>
</gene>
<keyword evidence="4" id="KW-1185">Reference proteome</keyword>
<evidence type="ECO:0000313" key="3">
    <source>
        <dbReference type="EMBL" id="MBC8585529.1"/>
    </source>
</evidence>
<feature type="transmembrane region" description="Helical" evidence="2">
    <location>
        <begin position="9"/>
        <end position="42"/>
    </location>
</feature>
<name>A0A926ES68_9FIRM</name>
<reference evidence="3" key="1">
    <citation type="submission" date="2020-08" db="EMBL/GenBank/DDBJ databases">
        <title>Genome public.</title>
        <authorList>
            <person name="Liu C."/>
            <person name="Sun Q."/>
        </authorList>
    </citation>
    <scope>NUCLEOTIDE SEQUENCE</scope>
    <source>
        <strain evidence="3">NSJ-64</strain>
    </source>
</reference>
<keyword evidence="2" id="KW-0812">Transmembrane</keyword>
<keyword evidence="2" id="KW-1133">Transmembrane helix</keyword>
<dbReference type="EMBL" id="JACRTD010000005">
    <property type="protein sequence ID" value="MBC8585529.1"/>
    <property type="molecule type" value="Genomic_DNA"/>
</dbReference>
<accession>A0A926ES68</accession>
<organism evidence="3 4">
    <name type="scientific">Youxingia wuxianensis</name>
    <dbReference type="NCBI Taxonomy" id="2763678"/>
    <lineage>
        <taxon>Bacteria</taxon>
        <taxon>Bacillati</taxon>
        <taxon>Bacillota</taxon>
        <taxon>Clostridia</taxon>
        <taxon>Eubacteriales</taxon>
        <taxon>Oscillospiraceae</taxon>
        <taxon>Youxingia</taxon>
    </lineage>
</organism>
<protein>
    <submittedName>
        <fullName evidence="3">Uncharacterized protein</fullName>
    </submittedName>
</protein>
<evidence type="ECO:0000256" key="1">
    <source>
        <dbReference type="SAM" id="MobiDB-lite"/>
    </source>
</evidence>
<comment type="caution">
    <text evidence="3">The sequence shown here is derived from an EMBL/GenBank/DDBJ whole genome shotgun (WGS) entry which is preliminary data.</text>
</comment>
<keyword evidence="2" id="KW-0472">Membrane</keyword>
<dbReference type="Proteomes" id="UP000623678">
    <property type="component" value="Unassembled WGS sequence"/>
</dbReference>
<feature type="region of interest" description="Disordered" evidence="1">
    <location>
        <begin position="197"/>
        <end position="217"/>
    </location>
</feature>
<proteinExistence type="predicted"/>
<sequence length="217" mass="24857">MDTQKCARIIAVVCSIGVLCALVSGLLGSLILLLIALPLAIYCRWRMSREKEEIACFLQEHNARKCMKGDCFEGRGELRKNEECLILFKEDCLEITYGEKKQSSLIVPMEYVESIHVYTVEQAMDLARVSRTAVLGKLGEAMSAVWMSPKKKEIKAEKEVRYLVVNGFWEHKTKFTLSFYAGKEYYRYNMLAAGEEDRTKKAHREPEQLRKKEASLG</sequence>
<dbReference type="AlphaFoldDB" id="A0A926ES68"/>
<evidence type="ECO:0000313" key="4">
    <source>
        <dbReference type="Proteomes" id="UP000623678"/>
    </source>
</evidence>